<dbReference type="Proteomes" id="UP000886501">
    <property type="component" value="Unassembled WGS sequence"/>
</dbReference>
<organism evidence="1 2">
    <name type="scientific">Thelephora ganbajun</name>
    <name type="common">Ganba fungus</name>
    <dbReference type="NCBI Taxonomy" id="370292"/>
    <lineage>
        <taxon>Eukaryota</taxon>
        <taxon>Fungi</taxon>
        <taxon>Dikarya</taxon>
        <taxon>Basidiomycota</taxon>
        <taxon>Agaricomycotina</taxon>
        <taxon>Agaricomycetes</taxon>
        <taxon>Thelephorales</taxon>
        <taxon>Thelephoraceae</taxon>
        <taxon>Thelephora</taxon>
    </lineage>
</organism>
<reference evidence="1" key="2">
    <citation type="journal article" date="2020" name="Nat. Commun.">
        <title>Large-scale genome sequencing of mycorrhizal fungi provides insights into the early evolution of symbiotic traits.</title>
        <authorList>
            <person name="Miyauchi S."/>
            <person name="Kiss E."/>
            <person name="Kuo A."/>
            <person name="Drula E."/>
            <person name="Kohler A."/>
            <person name="Sanchez-Garcia M."/>
            <person name="Morin E."/>
            <person name="Andreopoulos B."/>
            <person name="Barry K.W."/>
            <person name="Bonito G."/>
            <person name="Buee M."/>
            <person name="Carver A."/>
            <person name="Chen C."/>
            <person name="Cichocki N."/>
            <person name="Clum A."/>
            <person name="Culley D."/>
            <person name="Crous P.W."/>
            <person name="Fauchery L."/>
            <person name="Girlanda M."/>
            <person name="Hayes R.D."/>
            <person name="Keri Z."/>
            <person name="LaButti K."/>
            <person name="Lipzen A."/>
            <person name="Lombard V."/>
            <person name="Magnuson J."/>
            <person name="Maillard F."/>
            <person name="Murat C."/>
            <person name="Nolan M."/>
            <person name="Ohm R.A."/>
            <person name="Pangilinan J."/>
            <person name="Pereira M.F."/>
            <person name="Perotto S."/>
            <person name="Peter M."/>
            <person name="Pfister S."/>
            <person name="Riley R."/>
            <person name="Sitrit Y."/>
            <person name="Stielow J.B."/>
            <person name="Szollosi G."/>
            <person name="Zifcakova L."/>
            <person name="Stursova M."/>
            <person name="Spatafora J.W."/>
            <person name="Tedersoo L."/>
            <person name="Vaario L.M."/>
            <person name="Yamada A."/>
            <person name="Yan M."/>
            <person name="Wang P."/>
            <person name="Xu J."/>
            <person name="Bruns T."/>
            <person name="Baldrian P."/>
            <person name="Vilgalys R."/>
            <person name="Dunand C."/>
            <person name="Henrissat B."/>
            <person name="Grigoriev I.V."/>
            <person name="Hibbett D."/>
            <person name="Nagy L.G."/>
            <person name="Martin F.M."/>
        </authorList>
    </citation>
    <scope>NUCLEOTIDE SEQUENCE</scope>
    <source>
        <strain evidence="1">P2</strain>
    </source>
</reference>
<dbReference type="EMBL" id="MU117969">
    <property type="protein sequence ID" value="KAF9652393.1"/>
    <property type="molecule type" value="Genomic_DNA"/>
</dbReference>
<protein>
    <submittedName>
        <fullName evidence="1">Uncharacterized protein</fullName>
    </submittedName>
</protein>
<accession>A0ACB6ZSF3</accession>
<sequence length="172" mass="19733">MIGNDGTLPFDPQRIAEEILEGVQNPPSDDTPQPEVPKKKSDLKRKTTEEAIEWLKSPSHTCPDKTRIEVYLEKRAAYENSIKHKEDTYKRALETSKRDPRNRSAEDQRASYDRWVAENHKRLNGAVQAAHMDWVTTASKVDVEYHLGIIDLDLDKAVKKVLESREAHTLES</sequence>
<keyword evidence="2" id="KW-1185">Reference proteome</keyword>
<reference evidence="1" key="1">
    <citation type="submission" date="2019-10" db="EMBL/GenBank/DDBJ databases">
        <authorList>
            <consortium name="DOE Joint Genome Institute"/>
            <person name="Kuo A."/>
            <person name="Miyauchi S."/>
            <person name="Kiss E."/>
            <person name="Drula E."/>
            <person name="Kohler A."/>
            <person name="Sanchez-Garcia M."/>
            <person name="Andreopoulos B."/>
            <person name="Barry K.W."/>
            <person name="Bonito G."/>
            <person name="Buee M."/>
            <person name="Carver A."/>
            <person name="Chen C."/>
            <person name="Cichocki N."/>
            <person name="Clum A."/>
            <person name="Culley D."/>
            <person name="Crous P.W."/>
            <person name="Fauchery L."/>
            <person name="Girlanda M."/>
            <person name="Hayes R."/>
            <person name="Keri Z."/>
            <person name="Labutti K."/>
            <person name="Lipzen A."/>
            <person name="Lombard V."/>
            <person name="Magnuson J."/>
            <person name="Maillard F."/>
            <person name="Morin E."/>
            <person name="Murat C."/>
            <person name="Nolan M."/>
            <person name="Ohm R."/>
            <person name="Pangilinan J."/>
            <person name="Pereira M."/>
            <person name="Perotto S."/>
            <person name="Peter M."/>
            <person name="Riley R."/>
            <person name="Sitrit Y."/>
            <person name="Stielow B."/>
            <person name="Szollosi G."/>
            <person name="Zifcakova L."/>
            <person name="Stursova M."/>
            <person name="Spatafora J.W."/>
            <person name="Tedersoo L."/>
            <person name="Vaario L.-M."/>
            <person name="Yamada A."/>
            <person name="Yan M."/>
            <person name="Wang P."/>
            <person name="Xu J."/>
            <person name="Bruns T."/>
            <person name="Baldrian P."/>
            <person name="Vilgalys R."/>
            <person name="Henrissat B."/>
            <person name="Grigoriev I.V."/>
            <person name="Hibbett D."/>
            <person name="Nagy L.G."/>
            <person name="Martin F.M."/>
        </authorList>
    </citation>
    <scope>NUCLEOTIDE SEQUENCE</scope>
    <source>
        <strain evidence="1">P2</strain>
    </source>
</reference>
<name>A0ACB6ZSF3_THEGA</name>
<gene>
    <name evidence="1" type="ORF">BDM02DRAFT_3183779</name>
</gene>
<evidence type="ECO:0000313" key="2">
    <source>
        <dbReference type="Proteomes" id="UP000886501"/>
    </source>
</evidence>
<evidence type="ECO:0000313" key="1">
    <source>
        <dbReference type="EMBL" id="KAF9652393.1"/>
    </source>
</evidence>
<proteinExistence type="predicted"/>
<comment type="caution">
    <text evidence="1">The sequence shown here is derived from an EMBL/GenBank/DDBJ whole genome shotgun (WGS) entry which is preliminary data.</text>
</comment>